<protein>
    <submittedName>
        <fullName evidence="2">Uncharacterized protein</fullName>
    </submittedName>
</protein>
<evidence type="ECO:0000313" key="3">
    <source>
        <dbReference type="Proteomes" id="UP000542125"/>
    </source>
</evidence>
<sequence length="106" mass="11906">MLAKLRAIWVDHTDEMPRMLLNEIARLHGVLRQVDQLSATVASVWLQERGGTLSALHQPNLLLEQEPAVMEQKARRSGRGVAPRPSKLDIDDDDDGYLPIELDEPS</sequence>
<proteinExistence type="predicted"/>
<feature type="region of interest" description="Disordered" evidence="1">
    <location>
        <begin position="68"/>
        <end position="106"/>
    </location>
</feature>
<dbReference type="Proteomes" id="UP000542125">
    <property type="component" value="Unassembled WGS sequence"/>
</dbReference>
<gene>
    <name evidence="2" type="ORF">FHW18_004545</name>
</gene>
<comment type="caution">
    <text evidence="2">The sequence shown here is derived from an EMBL/GenBank/DDBJ whole genome shotgun (WGS) entry which is preliminary data.</text>
</comment>
<reference evidence="2 3" key="1">
    <citation type="submission" date="2020-07" db="EMBL/GenBank/DDBJ databases">
        <title>Genomic Encyclopedia of Type Strains, Phase IV (KMG-V): Genome sequencing to study the core and pangenomes of soil and plant-associated prokaryotes.</title>
        <authorList>
            <person name="Whitman W."/>
        </authorList>
    </citation>
    <scope>NUCLEOTIDE SEQUENCE [LARGE SCALE GENOMIC DNA]</scope>
    <source>
        <strain evidence="2 3">SAS40</strain>
    </source>
</reference>
<keyword evidence="3" id="KW-1185">Reference proteome</keyword>
<name>A0A7Y9IZH6_9BURK</name>
<evidence type="ECO:0000313" key="2">
    <source>
        <dbReference type="EMBL" id="NYE85238.1"/>
    </source>
</evidence>
<dbReference type="RefSeq" id="WP_179589217.1">
    <property type="nucleotide sequence ID" value="NZ_JACBYR010000002.1"/>
</dbReference>
<feature type="compositionally biased region" description="Acidic residues" evidence="1">
    <location>
        <begin position="90"/>
        <end position="106"/>
    </location>
</feature>
<accession>A0A7Y9IZH6</accession>
<evidence type="ECO:0000256" key="1">
    <source>
        <dbReference type="SAM" id="MobiDB-lite"/>
    </source>
</evidence>
<dbReference type="EMBL" id="JACBYR010000002">
    <property type="protein sequence ID" value="NYE85238.1"/>
    <property type="molecule type" value="Genomic_DNA"/>
</dbReference>
<dbReference type="AlphaFoldDB" id="A0A7Y9IZH6"/>
<organism evidence="2 3">
    <name type="scientific">Pigmentiphaga litoralis</name>
    <dbReference type="NCBI Taxonomy" id="516702"/>
    <lineage>
        <taxon>Bacteria</taxon>
        <taxon>Pseudomonadati</taxon>
        <taxon>Pseudomonadota</taxon>
        <taxon>Betaproteobacteria</taxon>
        <taxon>Burkholderiales</taxon>
        <taxon>Alcaligenaceae</taxon>
        <taxon>Pigmentiphaga</taxon>
    </lineage>
</organism>